<dbReference type="GO" id="GO:0016787">
    <property type="term" value="F:hydrolase activity"/>
    <property type="evidence" value="ECO:0007669"/>
    <property type="project" value="UniProtKB-KW"/>
</dbReference>
<dbReference type="RefSeq" id="WP_344898584.1">
    <property type="nucleotide sequence ID" value="NZ_BAAAWD010000013.1"/>
</dbReference>
<dbReference type="SUPFAM" id="SSF53474">
    <property type="entry name" value="alpha/beta-Hydrolases"/>
    <property type="match status" value="1"/>
</dbReference>
<keyword evidence="1 4" id="KW-0378">Hydrolase</keyword>
<dbReference type="InterPro" id="IPR050266">
    <property type="entry name" value="AB_hydrolase_sf"/>
</dbReference>
<dbReference type="InterPro" id="IPR029058">
    <property type="entry name" value="AB_hydrolase_fold"/>
</dbReference>
<dbReference type="EMBL" id="BAAAWD010000013">
    <property type="protein sequence ID" value="GAA3016769.1"/>
    <property type="molecule type" value="Genomic_DNA"/>
</dbReference>
<gene>
    <name evidence="4" type="ORF">GCM10017559_45540</name>
</gene>
<reference evidence="4 5" key="1">
    <citation type="journal article" date="2019" name="Int. J. Syst. Evol. Microbiol.">
        <title>The Global Catalogue of Microorganisms (GCM) 10K type strain sequencing project: providing services to taxonomists for standard genome sequencing and annotation.</title>
        <authorList>
            <consortium name="The Broad Institute Genomics Platform"/>
            <consortium name="The Broad Institute Genome Sequencing Center for Infectious Disease"/>
            <person name="Wu L."/>
            <person name="Ma J."/>
        </authorList>
    </citation>
    <scope>NUCLEOTIDE SEQUENCE [LARGE SCALE GENOMIC DNA]</scope>
    <source>
        <strain evidence="4 5">JCM 3106</strain>
    </source>
</reference>
<dbReference type="PANTHER" id="PTHR43798:SF31">
    <property type="entry name" value="AB HYDROLASE SUPERFAMILY PROTEIN YCLE"/>
    <property type="match status" value="1"/>
</dbReference>
<feature type="domain" description="AB hydrolase-1" evidence="3">
    <location>
        <begin position="23"/>
        <end position="256"/>
    </location>
</feature>
<dbReference type="PRINTS" id="PR00111">
    <property type="entry name" value="ABHYDROLASE"/>
</dbReference>
<keyword evidence="5" id="KW-1185">Reference proteome</keyword>
<feature type="region of interest" description="Disordered" evidence="2">
    <location>
        <begin position="273"/>
        <end position="306"/>
    </location>
</feature>
<protein>
    <submittedName>
        <fullName evidence="4">Alpha/beta hydrolase</fullName>
    </submittedName>
</protein>
<accession>A0ABN3Y4I1</accession>
<evidence type="ECO:0000313" key="4">
    <source>
        <dbReference type="EMBL" id="GAA3016769.1"/>
    </source>
</evidence>
<dbReference type="Pfam" id="PF00561">
    <property type="entry name" value="Abhydrolase_1"/>
    <property type="match status" value="1"/>
</dbReference>
<feature type="compositionally biased region" description="Low complexity" evidence="2">
    <location>
        <begin position="295"/>
        <end position="306"/>
    </location>
</feature>
<evidence type="ECO:0000313" key="5">
    <source>
        <dbReference type="Proteomes" id="UP001499930"/>
    </source>
</evidence>
<name>A0ABN3Y4I1_9ACTN</name>
<evidence type="ECO:0000259" key="3">
    <source>
        <dbReference type="Pfam" id="PF00561"/>
    </source>
</evidence>
<proteinExistence type="predicted"/>
<evidence type="ECO:0000256" key="2">
    <source>
        <dbReference type="SAM" id="MobiDB-lite"/>
    </source>
</evidence>
<comment type="caution">
    <text evidence="4">The sequence shown here is derived from an EMBL/GenBank/DDBJ whole genome shotgun (WGS) entry which is preliminary data.</text>
</comment>
<dbReference type="PANTHER" id="PTHR43798">
    <property type="entry name" value="MONOACYLGLYCEROL LIPASE"/>
    <property type="match status" value="1"/>
</dbReference>
<evidence type="ECO:0000256" key="1">
    <source>
        <dbReference type="ARBA" id="ARBA00022801"/>
    </source>
</evidence>
<dbReference type="InterPro" id="IPR000073">
    <property type="entry name" value="AB_hydrolase_1"/>
</dbReference>
<sequence length="306" mass="30914">MTALRTVTVGGSPVHVLESGAGPAVLMLHGSGPGTTGSGAWATTAQALGTSWHLVAPDQAGFGRTPVPAGSRGGLRLWTEQAAGLMDALGAEHYAVVGHSMGGAVALALAAARPRQVTRVVAVSTMGAPGAPLSADLDAVWAAPAGPPGARDMLSRLVLDQALVTESAVAARAAAMQAGAAAYAALFPPPRARWADDLTLSAQTLAGIRAPVLLVHGAEDRVTPLGTAALPLLGHLADVRLHVLGRCGHVPALEHPHDFTRLLSCFLGRDRTDNGAPPDQGDACDDHRDPGIRGDGPAAARGDAGR</sequence>
<dbReference type="Gene3D" id="3.40.50.1820">
    <property type="entry name" value="alpha/beta hydrolase"/>
    <property type="match status" value="1"/>
</dbReference>
<dbReference type="Proteomes" id="UP001499930">
    <property type="component" value="Unassembled WGS sequence"/>
</dbReference>
<organism evidence="4 5">
    <name type="scientific">Streptosporangium longisporum</name>
    <dbReference type="NCBI Taxonomy" id="46187"/>
    <lineage>
        <taxon>Bacteria</taxon>
        <taxon>Bacillati</taxon>
        <taxon>Actinomycetota</taxon>
        <taxon>Actinomycetes</taxon>
        <taxon>Streptosporangiales</taxon>
        <taxon>Streptosporangiaceae</taxon>
        <taxon>Streptosporangium</taxon>
    </lineage>
</organism>